<comment type="caution">
    <text evidence="2">The sequence shown here is derived from an EMBL/GenBank/DDBJ whole genome shotgun (WGS) entry which is preliminary data.</text>
</comment>
<feature type="compositionally biased region" description="Low complexity" evidence="1">
    <location>
        <begin position="24"/>
        <end position="34"/>
    </location>
</feature>
<organism evidence="2 3">
    <name type="scientific">Cudoniella acicularis</name>
    <dbReference type="NCBI Taxonomy" id="354080"/>
    <lineage>
        <taxon>Eukaryota</taxon>
        <taxon>Fungi</taxon>
        <taxon>Dikarya</taxon>
        <taxon>Ascomycota</taxon>
        <taxon>Pezizomycotina</taxon>
        <taxon>Leotiomycetes</taxon>
        <taxon>Helotiales</taxon>
        <taxon>Tricladiaceae</taxon>
        <taxon>Cudoniella</taxon>
    </lineage>
</organism>
<protein>
    <submittedName>
        <fullName evidence="2">Uncharacterized protein</fullName>
    </submittedName>
</protein>
<dbReference type="AlphaFoldDB" id="A0A8H4RPC5"/>
<feature type="region of interest" description="Disordered" evidence="1">
    <location>
        <begin position="135"/>
        <end position="154"/>
    </location>
</feature>
<reference evidence="2 3" key="1">
    <citation type="submission" date="2020-03" db="EMBL/GenBank/DDBJ databases">
        <title>Draft Genome Sequence of Cudoniella acicularis.</title>
        <authorList>
            <person name="Buettner E."/>
            <person name="Kellner H."/>
        </authorList>
    </citation>
    <scope>NUCLEOTIDE SEQUENCE [LARGE SCALE GENOMIC DNA]</scope>
    <source>
        <strain evidence="2 3">DSM 108380</strain>
    </source>
</reference>
<feature type="region of interest" description="Disordered" evidence="1">
    <location>
        <begin position="1"/>
        <end position="69"/>
    </location>
</feature>
<name>A0A8H4RPC5_9HELO</name>
<dbReference type="EMBL" id="JAAMPI010000302">
    <property type="protein sequence ID" value="KAF4632956.1"/>
    <property type="molecule type" value="Genomic_DNA"/>
</dbReference>
<keyword evidence="3" id="KW-1185">Reference proteome</keyword>
<sequence length="172" mass="19062">MAGLRGGRTPQFTKQKIKVDIDSGDSSDIQGQKQEQAHSSPPLAAVTNRYSSRDGSFEASADAESSDDEELVEIEVCFLLPRGPIWKSQAEHKAYLGTQHMLASVPCNGSNSNPIDRFGRPAISLRRSEHRLSLDTRYSRRSSKPTDQPPESRSAYRRLLLQPSAFSLQAFV</sequence>
<evidence type="ECO:0000256" key="1">
    <source>
        <dbReference type="SAM" id="MobiDB-lite"/>
    </source>
</evidence>
<dbReference type="Proteomes" id="UP000566819">
    <property type="component" value="Unassembled WGS sequence"/>
</dbReference>
<evidence type="ECO:0000313" key="2">
    <source>
        <dbReference type="EMBL" id="KAF4632956.1"/>
    </source>
</evidence>
<evidence type="ECO:0000313" key="3">
    <source>
        <dbReference type="Proteomes" id="UP000566819"/>
    </source>
</evidence>
<proteinExistence type="predicted"/>
<gene>
    <name evidence="2" type="ORF">G7Y89_g5168</name>
</gene>
<accession>A0A8H4RPC5</accession>